<organism evidence="1 2">
    <name type="scientific">Streptomyces albiflavescens</name>
    <dbReference type="NCBI Taxonomy" id="1623582"/>
    <lineage>
        <taxon>Bacteria</taxon>
        <taxon>Bacillati</taxon>
        <taxon>Actinomycetota</taxon>
        <taxon>Actinomycetes</taxon>
        <taxon>Kitasatosporales</taxon>
        <taxon>Streptomycetaceae</taxon>
        <taxon>Streptomyces</taxon>
    </lineage>
</organism>
<comment type="caution">
    <text evidence="1">The sequence shown here is derived from an EMBL/GenBank/DDBJ whole genome shotgun (WGS) entry which is preliminary data.</text>
</comment>
<dbReference type="EMBL" id="BMMM01000034">
    <property type="protein sequence ID" value="GGN96087.1"/>
    <property type="molecule type" value="Genomic_DNA"/>
</dbReference>
<name>A0A917YHD3_9ACTN</name>
<evidence type="ECO:0000313" key="1">
    <source>
        <dbReference type="EMBL" id="GGN96087.1"/>
    </source>
</evidence>
<evidence type="ECO:0000313" key="2">
    <source>
        <dbReference type="Proteomes" id="UP000600365"/>
    </source>
</evidence>
<sequence>MPPGQSKVELYAALRRDSRDGMSNRALQCKYGVTWSNGQQGPDLGLAAATHDNRFGAAVEAGSVHAADRRDPAH</sequence>
<reference evidence="1 2" key="1">
    <citation type="journal article" date="2014" name="Int. J. Syst. Evol. Microbiol.">
        <title>Complete genome sequence of Corynebacterium casei LMG S-19264T (=DSM 44701T), isolated from a smear-ripened cheese.</title>
        <authorList>
            <consortium name="US DOE Joint Genome Institute (JGI-PGF)"/>
            <person name="Walter F."/>
            <person name="Albersmeier A."/>
            <person name="Kalinowski J."/>
            <person name="Ruckert C."/>
        </authorList>
    </citation>
    <scope>NUCLEOTIDE SEQUENCE [LARGE SCALE GENOMIC DNA]</scope>
    <source>
        <strain evidence="1 2">CGMCC 4.7111</strain>
    </source>
</reference>
<gene>
    <name evidence="1" type="ORF">GCM10011579_097140</name>
</gene>
<protein>
    <submittedName>
        <fullName evidence="1">Uncharacterized protein</fullName>
    </submittedName>
</protein>
<proteinExistence type="predicted"/>
<dbReference type="AlphaFoldDB" id="A0A917YHD3"/>
<dbReference type="RefSeq" id="WP_189192583.1">
    <property type="nucleotide sequence ID" value="NZ_BMMM01000034.1"/>
</dbReference>
<keyword evidence="2" id="KW-1185">Reference proteome</keyword>
<accession>A0A917YHD3</accession>
<dbReference type="Proteomes" id="UP000600365">
    <property type="component" value="Unassembled WGS sequence"/>
</dbReference>